<keyword evidence="4" id="KW-1185">Reference proteome</keyword>
<dbReference type="AlphaFoldDB" id="A0A4R0NC22"/>
<comment type="caution">
    <text evidence="3">The sequence shown here is derived from an EMBL/GenBank/DDBJ whole genome shotgun (WGS) entry which is preliminary data.</text>
</comment>
<dbReference type="InterPro" id="IPR001387">
    <property type="entry name" value="Cro/C1-type_HTH"/>
</dbReference>
<name>A0A4R0NC22_9SPHI</name>
<evidence type="ECO:0000313" key="3">
    <source>
        <dbReference type="EMBL" id="TCC97177.1"/>
    </source>
</evidence>
<gene>
    <name evidence="3" type="ORF">EZ444_10025</name>
</gene>
<evidence type="ECO:0000313" key="4">
    <source>
        <dbReference type="Proteomes" id="UP000291117"/>
    </source>
</evidence>
<sequence length="115" mass="13075">MDISDFEINAKSDLEYLSQIGEFLKGTRLELDLTQNVVAERAGVDRTTLIKAERGDSINLLSLIQILRALGKLRVLENMKFTRQVSPIKMAELSMKKKRRASGNKPPEDKLQSDW</sequence>
<dbReference type="SUPFAM" id="SSF47413">
    <property type="entry name" value="lambda repressor-like DNA-binding domains"/>
    <property type="match status" value="1"/>
</dbReference>
<evidence type="ECO:0000259" key="2">
    <source>
        <dbReference type="PROSITE" id="PS50943"/>
    </source>
</evidence>
<feature type="domain" description="HTH cro/C1-type" evidence="2">
    <location>
        <begin position="24"/>
        <end position="76"/>
    </location>
</feature>
<dbReference type="PROSITE" id="PS50943">
    <property type="entry name" value="HTH_CROC1"/>
    <property type="match status" value="1"/>
</dbReference>
<evidence type="ECO:0000256" key="1">
    <source>
        <dbReference type="SAM" id="MobiDB-lite"/>
    </source>
</evidence>
<protein>
    <submittedName>
        <fullName evidence="3">XRE family transcriptional regulator</fullName>
    </submittedName>
</protein>
<dbReference type="GO" id="GO:0003677">
    <property type="term" value="F:DNA binding"/>
    <property type="evidence" value="ECO:0007669"/>
    <property type="project" value="InterPro"/>
</dbReference>
<feature type="region of interest" description="Disordered" evidence="1">
    <location>
        <begin position="93"/>
        <end position="115"/>
    </location>
</feature>
<dbReference type="EMBL" id="SJSM01000004">
    <property type="protein sequence ID" value="TCC97177.1"/>
    <property type="molecule type" value="Genomic_DNA"/>
</dbReference>
<organism evidence="3 4">
    <name type="scientific">Pedobacter hiemivivus</name>
    <dbReference type="NCBI Taxonomy" id="2530454"/>
    <lineage>
        <taxon>Bacteria</taxon>
        <taxon>Pseudomonadati</taxon>
        <taxon>Bacteroidota</taxon>
        <taxon>Sphingobacteriia</taxon>
        <taxon>Sphingobacteriales</taxon>
        <taxon>Sphingobacteriaceae</taxon>
        <taxon>Pedobacter</taxon>
    </lineage>
</organism>
<dbReference type="SMART" id="SM00530">
    <property type="entry name" value="HTH_XRE"/>
    <property type="match status" value="1"/>
</dbReference>
<proteinExistence type="predicted"/>
<dbReference type="InterPro" id="IPR010982">
    <property type="entry name" value="Lambda_DNA-bd_dom_sf"/>
</dbReference>
<reference evidence="3 4" key="1">
    <citation type="submission" date="2019-02" db="EMBL/GenBank/DDBJ databases">
        <title>Pedobacter sp. RP-3-8 sp. nov., isolated from Arctic soil.</title>
        <authorList>
            <person name="Dahal R.H."/>
        </authorList>
    </citation>
    <scope>NUCLEOTIDE SEQUENCE [LARGE SCALE GENOMIC DNA]</scope>
    <source>
        <strain evidence="3 4">RP-3-8</strain>
    </source>
</reference>
<dbReference type="Pfam" id="PF01381">
    <property type="entry name" value="HTH_3"/>
    <property type="match status" value="1"/>
</dbReference>
<dbReference type="CDD" id="cd00093">
    <property type="entry name" value="HTH_XRE"/>
    <property type="match status" value="1"/>
</dbReference>
<dbReference type="Proteomes" id="UP000291117">
    <property type="component" value="Unassembled WGS sequence"/>
</dbReference>
<dbReference type="OrthoDB" id="8690238at2"/>
<dbReference type="Gene3D" id="1.10.260.40">
    <property type="entry name" value="lambda repressor-like DNA-binding domains"/>
    <property type="match status" value="1"/>
</dbReference>
<accession>A0A4R0NC22</accession>
<dbReference type="RefSeq" id="WP_131608590.1">
    <property type="nucleotide sequence ID" value="NZ_SJSM01000004.1"/>
</dbReference>
<feature type="compositionally biased region" description="Basic and acidic residues" evidence="1">
    <location>
        <begin position="106"/>
        <end position="115"/>
    </location>
</feature>